<evidence type="ECO:0000313" key="14">
    <source>
        <dbReference type="EMBL" id="KAK5580276.1"/>
    </source>
</evidence>
<evidence type="ECO:0000256" key="9">
    <source>
        <dbReference type="ARBA" id="ARBA00023004"/>
    </source>
</evidence>
<evidence type="ECO:0008006" key="16">
    <source>
        <dbReference type="Google" id="ProtNLM"/>
    </source>
</evidence>
<dbReference type="InterPro" id="IPR036396">
    <property type="entry name" value="Cyt_P450_sf"/>
</dbReference>
<dbReference type="EMBL" id="JAVFKY010000002">
    <property type="protein sequence ID" value="KAK5580276.1"/>
    <property type="molecule type" value="Genomic_DNA"/>
</dbReference>
<reference evidence="14 15" key="1">
    <citation type="submission" date="2023-11" db="EMBL/GenBank/DDBJ databases">
        <title>Dfirmibasis_genome.</title>
        <authorList>
            <person name="Edelbroek B."/>
            <person name="Kjellin J."/>
            <person name="Jerlstrom-Hultqvist J."/>
            <person name="Soderbom F."/>
        </authorList>
    </citation>
    <scope>NUCLEOTIDE SEQUENCE [LARGE SCALE GENOMIC DNA]</scope>
    <source>
        <strain evidence="14 15">TNS-C-14</strain>
    </source>
</reference>
<comment type="cofactor">
    <cofactor evidence="1 12">
        <name>heme</name>
        <dbReference type="ChEBI" id="CHEBI:30413"/>
    </cofactor>
</comment>
<evidence type="ECO:0000256" key="13">
    <source>
        <dbReference type="RuleBase" id="RU000461"/>
    </source>
</evidence>
<dbReference type="PROSITE" id="PS00086">
    <property type="entry name" value="CYTOCHROME_P450"/>
    <property type="match status" value="1"/>
</dbReference>
<gene>
    <name evidence="14" type="ORF">RB653_000291</name>
</gene>
<feature type="binding site" description="axial binding residue" evidence="12">
    <location>
        <position position="454"/>
    </location>
    <ligand>
        <name>heme</name>
        <dbReference type="ChEBI" id="CHEBI:30413"/>
    </ligand>
    <ligandPart>
        <name>Fe</name>
        <dbReference type="ChEBI" id="CHEBI:18248"/>
    </ligandPart>
</feature>
<keyword evidence="6 12" id="KW-0479">Metal-binding</keyword>
<comment type="caution">
    <text evidence="14">The sequence shown here is derived from an EMBL/GenBank/DDBJ whole genome shotgun (WGS) entry which is preliminary data.</text>
</comment>
<dbReference type="InterPro" id="IPR017972">
    <property type="entry name" value="Cyt_P450_CS"/>
</dbReference>
<dbReference type="Pfam" id="PF00067">
    <property type="entry name" value="p450"/>
    <property type="match status" value="1"/>
</dbReference>
<dbReference type="GO" id="GO:0005506">
    <property type="term" value="F:iron ion binding"/>
    <property type="evidence" value="ECO:0007669"/>
    <property type="project" value="InterPro"/>
</dbReference>
<keyword evidence="15" id="KW-1185">Reference proteome</keyword>
<evidence type="ECO:0000256" key="6">
    <source>
        <dbReference type="ARBA" id="ARBA00022723"/>
    </source>
</evidence>
<keyword evidence="10 13" id="KW-0503">Monooxygenase</keyword>
<evidence type="ECO:0000256" key="12">
    <source>
        <dbReference type="PIRSR" id="PIRSR602401-1"/>
    </source>
</evidence>
<dbReference type="CDD" id="cd20617">
    <property type="entry name" value="CYP1_2-like"/>
    <property type="match status" value="1"/>
</dbReference>
<evidence type="ECO:0000256" key="3">
    <source>
        <dbReference type="ARBA" id="ARBA00010617"/>
    </source>
</evidence>
<dbReference type="AlphaFoldDB" id="A0AAN7YU85"/>
<evidence type="ECO:0000256" key="10">
    <source>
        <dbReference type="ARBA" id="ARBA00023033"/>
    </source>
</evidence>
<dbReference type="GO" id="GO:0004497">
    <property type="term" value="F:monooxygenase activity"/>
    <property type="evidence" value="ECO:0007669"/>
    <property type="project" value="UniProtKB-KW"/>
</dbReference>
<accession>A0AAN7YU85</accession>
<dbReference type="PANTHER" id="PTHR24303">
    <property type="entry name" value="HEME-BINDING MONOOXYGENASE FAMILY"/>
    <property type="match status" value="1"/>
</dbReference>
<dbReference type="Gene3D" id="1.10.630.10">
    <property type="entry name" value="Cytochrome P450"/>
    <property type="match status" value="1"/>
</dbReference>
<dbReference type="Proteomes" id="UP001344447">
    <property type="component" value="Unassembled WGS sequence"/>
</dbReference>
<dbReference type="PRINTS" id="PR00385">
    <property type="entry name" value="P450"/>
</dbReference>
<evidence type="ECO:0000256" key="2">
    <source>
        <dbReference type="ARBA" id="ARBA00004167"/>
    </source>
</evidence>
<dbReference type="InterPro" id="IPR001128">
    <property type="entry name" value="Cyt_P450"/>
</dbReference>
<comment type="similarity">
    <text evidence="3 13">Belongs to the cytochrome P450 family.</text>
</comment>
<dbReference type="PRINTS" id="PR00463">
    <property type="entry name" value="EP450I"/>
</dbReference>
<dbReference type="PANTHER" id="PTHR24303:SF31">
    <property type="entry name" value="CYTOCHROME P450 307A1-RELATED"/>
    <property type="match status" value="1"/>
</dbReference>
<evidence type="ECO:0000256" key="11">
    <source>
        <dbReference type="ARBA" id="ARBA00023136"/>
    </source>
</evidence>
<name>A0AAN7YU85_9MYCE</name>
<protein>
    <recommendedName>
        <fullName evidence="16">Cytochrome P450</fullName>
    </recommendedName>
</protein>
<evidence type="ECO:0000256" key="1">
    <source>
        <dbReference type="ARBA" id="ARBA00001971"/>
    </source>
</evidence>
<dbReference type="GO" id="GO:0020037">
    <property type="term" value="F:heme binding"/>
    <property type="evidence" value="ECO:0007669"/>
    <property type="project" value="InterPro"/>
</dbReference>
<dbReference type="GO" id="GO:0016020">
    <property type="term" value="C:membrane"/>
    <property type="evidence" value="ECO:0007669"/>
    <property type="project" value="UniProtKB-SubCell"/>
</dbReference>
<keyword evidence="11" id="KW-0472">Membrane</keyword>
<evidence type="ECO:0000313" key="15">
    <source>
        <dbReference type="Proteomes" id="UP001344447"/>
    </source>
</evidence>
<evidence type="ECO:0000256" key="5">
    <source>
        <dbReference type="ARBA" id="ARBA00022692"/>
    </source>
</evidence>
<keyword evidence="5" id="KW-0812">Transmembrane</keyword>
<comment type="subcellular location">
    <subcellularLocation>
        <location evidence="2">Membrane</location>
        <topology evidence="2">Single-pass membrane protein</topology>
    </subcellularLocation>
</comment>
<organism evidence="14 15">
    <name type="scientific">Dictyostelium firmibasis</name>
    <dbReference type="NCBI Taxonomy" id="79012"/>
    <lineage>
        <taxon>Eukaryota</taxon>
        <taxon>Amoebozoa</taxon>
        <taxon>Evosea</taxon>
        <taxon>Eumycetozoa</taxon>
        <taxon>Dictyostelia</taxon>
        <taxon>Dictyosteliales</taxon>
        <taxon>Dictyosteliaceae</taxon>
        <taxon>Dictyostelium</taxon>
    </lineage>
</organism>
<keyword evidence="8 13" id="KW-0560">Oxidoreductase</keyword>
<evidence type="ECO:0000256" key="4">
    <source>
        <dbReference type="ARBA" id="ARBA00022617"/>
    </source>
</evidence>
<keyword evidence="7" id="KW-1133">Transmembrane helix</keyword>
<keyword evidence="4 12" id="KW-0349">Heme</keyword>
<proteinExistence type="inferred from homology"/>
<evidence type="ECO:0000256" key="8">
    <source>
        <dbReference type="ARBA" id="ARBA00023002"/>
    </source>
</evidence>
<sequence>MAITLFLFYLIIGLLVYDFVRKNKIGKKDPRQPWALPILGHLHLFGTQPHRSFTELAKKYGGIFTIWMGDERSVVITDPNILRELYVKNHSNFYNRAHTNSIKIYSGKYVDLSFSNDEIWKNNRRLVSAALTKTKILNVINLVEQQAAFLINSMNYYSKSGEAFYPHKYFNKYTMNIVTSIGFSKTISENESVDEGPISQLLVPFNNILEDLGSGNLGDFVWYTRPFFYSRNKNLGKDVKKVYTFLEVLYNQHIETLDESNPRDLMDQLIISTGGKQKDMVIHVSMDFILAGSDTNGSTLEWFCIFLANNPDFQKKAYEELISVVGKDCKAVTTKVRDNCPYIVGAIKETLRVRTPAPLSLIRVANEDFTTSEGVFIPKGTQIVPNIYGIAQNFVDDPSTFKPERWVEYYKNKSPTRETEANSNDLKPTNTNEKILPNDLDKVVLPFSIGARNCPGNIISEINLFLACSNILLNFEITTTNGKKIDETEVFGLTIHPKDFSIKLTKRN</sequence>
<dbReference type="InterPro" id="IPR002401">
    <property type="entry name" value="Cyt_P450_E_grp-I"/>
</dbReference>
<evidence type="ECO:0000256" key="7">
    <source>
        <dbReference type="ARBA" id="ARBA00022989"/>
    </source>
</evidence>
<dbReference type="GO" id="GO:0016705">
    <property type="term" value="F:oxidoreductase activity, acting on paired donors, with incorporation or reduction of molecular oxygen"/>
    <property type="evidence" value="ECO:0007669"/>
    <property type="project" value="InterPro"/>
</dbReference>
<dbReference type="SUPFAM" id="SSF48264">
    <property type="entry name" value="Cytochrome P450"/>
    <property type="match status" value="1"/>
</dbReference>
<keyword evidence="9 12" id="KW-0408">Iron</keyword>
<dbReference type="FunFam" id="1.10.630.10:FF:000068">
    <property type="entry name" value="Probable cytochrome P450 508A2"/>
    <property type="match status" value="1"/>
</dbReference>